<dbReference type="GO" id="GO:0016020">
    <property type="term" value="C:membrane"/>
    <property type="evidence" value="ECO:0007669"/>
    <property type="project" value="InterPro"/>
</dbReference>
<evidence type="ECO:0000256" key="8">
    <source>
        <dbReference type="ARBA" id="ARBA00023012"/>
    </source>
</evidence>
<dbReference type="InterPro" id="IPR003594">
    <property type="entry name" value="HATPase_dom"/>
</dbReference>
<keyword evidence="9" id="KW-0812">Transmembrane</keyword>
<feature type="domain" description="Histidine kinase/HSP90-like ATPase" evidence="10">
    <location>
        <begin position="264"/>
        <end position="353"/>
    </location>
</feature>
<evidence type="ECO:0000313" key="14">
    <source>
        <dbReference type="Proteomes" id="UP000533598"/>
    </source>
</evidence>
<dbReference type="InterPro" id="IPR036890">
    <property type="entry name" value="HATPase_C_sf"/>
</dbReference>
<dbReference type="GO" id="GO:0005524">
    <property type="term" value="F:ATP binding"/>
    <property type="evidence" value="ECO:0007669"/>
    <property type="project" value="UniProtKB-KW"/>
</dbReference>
<reference evidence="13 14" key="1">
    <citation type="submission" date="2020-08" db="EMBL/GenBank/DDBJ databases">
        <title>Sequencing the genomes of 1000 actinobacteria strains.</title>
        <authorList>
            <person name="Klenk H.-P."/>
        </authorList>
    </citation>
    <scope>NUCLEOTIDE SEQUENCE [LARGE SCALE GENOMIC DNA]</scope>
    <source>
        <strain evidence="13 14">DSM 44230</strain>
    </source>
</reference>
<keyword evidence="9" id="KW-0472">Membrane</keyword>
<keyword evidence="6 13" id="KW-0418">Kinase</keyword>
<name>A0A7W7CBT4_9PSEU</name>
<dbReference type="InterPro" id="IPR011712">
    <property type="entry name" value="Sig_transdc_His_kin_sub3_dim/P"/>
</dbReference>
<feature type="transmembrane region" description="Helical" evidence="9">
    <location>
        <begin position="54"/>
        <end position="74"/>
    </location>
</feature>
<evidence type="ECO:0000259" key="12">
    <source>
        <dbReference type="Pfam" id="PF23539"/>
    </source>
</evidence>
<evidence type="ECO:0000256" key="2">
    <source>
        <dbReference type="ARBA" id="ARBA00012438"/>
    </source>
</evidence>
<dbReference type="SUPFAM" id="SSF55874">
    <property type="entry name" value="ATPase domain of HSP90 chaperone/DNA topoisomerase II/histidine kinase"/>
    <property type="match status" value="1"/>
</dbReference>
<feature type="transmembrane region" description="Helical" evidence="9">
    <location>
        <begin position="117"/>
        <end position="136"/>
    </location>
</feature>
<dbReference type="Pfam" id="PF02518">
    <property type="entry name" value="HATPase_c"/>
    <property type="match status" value="1"/>
</dbReference>
<dbReference type="CDD" id="cd16917">
    <property type="entry name" value="HATPase_UhpB-NarQ-NarX-like"/>
    <property type="match status" value="1"/>
</dbReference>
<gene>
    <name evidence="13" type="ORF">HNR67_004225</name>
</gene>
<keyword evidence="3" id="KW-0597">Phosphoprotein</keyword>
<dbReference type="Gene3D" id="1.20.5.1930">
    <property type="match status" value="1"/>
</dbReference>
<dbReference type="RefSeq" id="WP_185003976.1">
    <property type="nucleotide sequence ID" value="NZ_JACHMH010000001.1"/>
</dbReference>
<keyword evidence="4" id="KW-0808">Transferase</keyword>
<dbReference type="GO" id="GO:0000155">
    <property type="term" value="F:phosphorelay sensor kinase activity"/>
    <property type="evidence" value="ECO:0007669"/>
    <property type="project" value="InterPro"/>
</dbReference>
<dbReference type="EC" id="2.7.13.3" evidence="2"/>
<dbReference type="InterPro" id="IPR050482">
    <property type="entry name" value="Sensor_HK_TwoCompSys"/>
</dbReference>
<dbReference type="PANTHER" id="PTHR24421">
    <property type="entry name" value="NITRATE/NITRITE SENSOR PROTEIN NARX-RELATED"/>
    <property type="match status" value="1"/>
</dbReference>
<dbReference type="PANTHER" id="PTHR24421:SF10">
    <property type="entry name" value="NITRATE_NITRITE SENSOR PROTEIN NARQ"/>
    <property type="match status" value="1"/>
</dbReference>
<proteinExistence type="predicted"/>
<keyword evidence="5" id="KW-0547">Nucleotide-binding</keyword>
<sequence>MLDLVVAAFIIVLSATLALNRNSLPAYTGPVWLACVVAAGLGLPVALRRRWPRGALATVISFSVAAALLDITYLGMVPVGLVLYTVAAVAPYRWSWTGLIMALATAIGVYGYPRGPLVVALLLIIMLWSLGLLSRYRQRDEARLAEQREQRVVLGERLRIARDLHDIVAHSMSLIAVKAGVANHLADTHPDETRAALAVIETTSREALEDLRRMLGVLRATDGAEAVLRPLHGLGELSGLARLAETAGVTVELDIAELELPEGVQQAVYRIVQEALTNVVRHSGSGHCQVRLRGDDTEVVVEVTDPGGRRNPGEPGGGHGLIGMRERVAAYGGTLSTGRLPGGGFGVCARLPVGVAG</sequence>
<evidence type="ECO:0000256" key="4">
    <source>
        <dbReference type="ARBA" id="ARBA00022679"/>
    </source>
</evidence>
<evidence type="ECO:0000256" key="1">
    <source>
        <dbReference type="ARBA" id="ARBA00000085"/>
    </source>
</evidence>
<evidence type="ECO:0000256" key="9">
    <source>
        <dbReference type="SAM" id="Phobius"/>
    </source>
</evidence>
<keyword evidence="8" id="KW-0902">Two-component regulatory system</keyword>
<comment type="caution">
    <text evidence="13">The sequence shown here is derived from an EMBL/GenBank/DDBJ whole genome shotgun (WGS) entry which is preliminary data.</text>
</comment>
<organism evidence="13 14">
    <name type="scientific">Crossiella cryophila</name>
    <dbReference type="NCBI Taxonomy" id="43355"/>
    <lineage>
        <taxon>Bacteria</taxon>
        <taxon>Bacillati</taxon>
        <taxon>Actinomycetota</taxon>
        <taxon>Actinomycetes</taxon>
        <taxon>Pseudonocardiales</taxon>
        <taxon>Pseudonocardiaceae</taxon>
        <taxon>Crossiella</taxon>
    </lineage>
</organism>
<evidence type="ECO:0000256" key="6">
    <source>
        <dbReference type="ARBA" id="ARBA00022777"/>
    </source>
</evidence>
<keyword evidence="9" id="KW-1133">Transmembrane helix</keyword>
<dbReference type="Proteomes" id="UP000533598">
    <property type="component" value="Unassembled WGS sequence"/>
</dbReference>
<evidence type="ECO:0000259" key="11">
    <source>
        <dbReference type="Pfam" id="PF07730"/>
    </source>
</evidence>
<feature type="domain" description="Signal transduction histidine kinase subgroup 3 dimerisation and phosphoacceptor" evidence="11">
    <location>
        <begin position="156"/>
        <end position="221"/>
    </location>
</feature>
<feature type="transmembrane region" description="Helical" evidence="9">
    <location>
        <begin position="94"/>
        <end position="112"/>
    </location>
</feature>
<protein>
    <recommendedName>
        <fullName evidence="2">histidine kinase</fullName>
        <ecNumber evidence="2">2.7.13.3</ecNumber>
    </recommendedName>
</protein>
<dbReference type="Pfam" id="PF23539">
    <property type="entry name" value="DUF7134"/>
    <property type="match status" value="1"/>
</dbReference>
<feature type="domain" description="DUF7134" evidence="12">
    <location>
        <begin position="3"/>
        <end position="137"/>
    </location>
</feature>
<dbReference type="AlphaFoldDB" id="A0A7W7CBT4"/>
<comment type="catalytic activity">
    <reaction evidence="1">
        <text>ATP + protein L-histidine = ADP + protein N-phospho-L-histidine.</text>
        <dbReference type="EC" id="2.7.13.3"/>
    </reaction>
</comment>
<dbReference type="Pfam" id="PF07730">
    <property type="entry name" value="HisKA_3"/>
    <property type="match status" value="1"/>
</dbReference>
<keyword evidence="7" id="KW-0067">ATP-binding</keyword>
<dbReference type="EMBL" id="JACHMH010000001">
    <property type="protein sequence ID" value="MBB4678107.1"/>
    <property type="molecule type" value="Genomic_DNA"/>
</dbReference>
<evidence type="ECO:0000259" key="10">
    <source>
        <dbReference type="Pfam" id="PF02518"/>
    </source>
</evidence>
<dbReference type="InterPro" id="IPR055558">
    <property type="entry name" value="DUF7134"/>
</dbReference>
<keyword evidence="14" id="KW-1185">Reference proteome</keyword>
<feature type="transmembrane region" description="Helical" evidence="9">
    <location>
        <begin position="30"/>
        <end position="47"/>
    </location>
</feature>
<evidence type="ECO:0000256" key="7">
    <source>
        <dbReference type="ARBA" id="ARBA00022840"/>
    </source>
</evidence>
<dbReference type="Gene3D" id="3.30.565.10">
    <property type="entry name" value="Histidine kinase-like ATPase, C-terminal domain"/>
    <property type="match status" value="1"/>
</dbReference>
<dbReference type="GO" id="GO:0046983">
    <property type="term" value="F:protein dimerization activity"/>
    <property type="evidence" value="ECO:0007669"/>
    <property type="project" value="InterPro"/>
</dbReference>
<evidence type="ECO:0000313" key="13">
    <source>
        <dbReference type="EMBL" id="MBB4678107.1"/>
    </source>
</evidence>
<evidence type="ECO:0000256" key="5">
    <source>
        <dbReference type="ARBA" id="ARBA00022741"/>
    </source>
</evidence>
<accession>A0A7W7CBT4</accession>
<evidence type="ECO:0000256" key="3">
    <source>
        <dbReference type="ARBA" id="ARBA00022553"/>
    </source>
</evidence>